<sequence>MMKNIKSMLLFAFVIIVGGILVGCGNEASGKVDKDSIEIRIANDSGTEHPVNKALAEFKESVEDKSDGRIKVKVFPAAQLGTVTDAMEQTRRGDIEMSFGASTLFAQSIPEFAVWESFYLFDDAEHAHRVFDGEAGKKLLEPLEAKGLTGLGFMEIGFRNFSNNKRPIEKMEDLKGLKIRGYSPIQIKGWESLGVSLTNLAWPEVFTSLQQNLIDGQESATTSFYEMKFFEAQNYWSLTNHIYTDFLWYANKDFMESLSNEDRQLIEEEVKAAIDHERELIAEEEVKTLGLLKDAGININEVSLEERHKMGEVMNAAVKKDIIDKTGQELYDFVLEQVEAERK</sequence>
<evidence type="ECO:0000256" key="3">
    <source>
        <dbReference type="ARBA" id="ARBA00022448"/>
    </source>
</evidence>
<evidence type="ECO:0000313" key="5">
    <source>
        <dbReference type="EMBL" id="SKB05570.1"/>
    </source>
</evidence>
<dbReference type="PANTHER" id="PTHR33376:SF4">
    <property type="entry name" value="SIALIC ACID-BINDING PERIPLASMIC PROTEIN SIAP"/>
    <property type="match status" value="1"/>
</dbReference>
<dbReference type="GO" id="GO:0030288">
    <property type="term" value="C:outer membrane-bounded periplasmic space"/>
    <property type="evidence" value="ECO:0007669"/>
    <property type="project" value="InterPro"/>
</dbReference>
<evidence type="ECO:0000313" key="6">
    <source>
        <dbReference type="Proteomes" id="UP000190042"/>
    </source>
</evidence>
<dbReference type="PIRSF" id="PIRSF006470">
    <property type="entry name" value="DctB"/>
    <property type="match status" value="1"/>
</dbReference>
<keyword evidence="3" id="KW-0813">Transport</keyword>
<comment type="subcellular location">
    <subcellularLocation>
        <location evidence="1">Cell envelope</location>
    </subcellularLocation>
</comment>
<dbReference type="Proteomes" id="UP000190042">
    <property type="component" value="Unassembled WGS sequence"/>
</dbReference>
<dbReference type="GO" id="GO:0055085">
    <property type="term" value="P:transmembrane transport"/>
    <property type="evidence" value="ECO:0007669"/>
    <property type="project" value="InterPro"/>
</dbReference>
<reference evidence="6" key="1">
    <citation type="submission" date="2017-02" db="EMBL/GenBank/DDBJ databases">
        <authorList>
            <person name="Varghese N."/>
            <person name="Submissions S."/>
        </authorList>
    </citation>
    <scope>NUCLEOTIDE SEQUENCE [LARGE SCALE GENOMIC DNA]</scope>
    <source>
        <strain evidence="6">DSM 23966</strain>
    </source>
</reference>
<protein>
    <submittedName>
        <fullName evidence="5">Tripartite ATP-independent transporter solute receptor, DctP family</fullName>
    </submittedName>
</protein>
<keyword evidence="4" id="KW-0732">Signal</keyword>
<dbReference type="InterPro" id="IPR038404">
    <property type="entry name" value="TRAP_DctP_sf"/>
</dbReference>
<proteinExistence type="inferred from homology"/>
<evidence type="ECO:0000256" key="2">
    <source>
        <dbReference type="ARBA" id="ARBA00009023"/>
    </source>
</evidence>
<dbReference type="NCBIfam" id="NF037995">
    <property type="entry name" value="TRAP_S1"/>
    <property type="match status" value="1"/>
</dbReference>
<dbReference type="PANTHER" id="PTHR33376">
    <property type="match status" value="1"/>
</dbReference>
<comment type="similarity">
    <text evidence="2">Belongs to the bacterial solute-binding protein 7 family.</text>
</comment>
<accession>A0A1T4YUZ6</accession>
<keyword evidence="6" id="KW-1185">Reference proteome</keyword>
<gene>
    <name evidence="5" type="ORF">SAMN04244570_3679</name>
</gene>
<dbReference type="NCBIfam" id="TIGR00787">
    <property type="entry name" value="dctP"/>
    <property type="match status" value="1"/>
</dbReference>
<dbReference type="CDD" id="cd13603">
    <property type="entry name" value="PBP2_TRAP_Siap_TeaA_like"/>
    <property type="match status" value="1"/>
</dbReference>
<name>A0A1T4YUZ6_9BACL</name>
<dbReference type="InterPro" id="IPR004682">
    <property type="entry name" value="TRAP_DctP"/>
</dbReference>
<keyword evidence="5" id="KW-0675">Receptor</keyword>
<organism evidence="5 6">
    <name type="scientific">Sporosarcina newyorkensis</name>
    <dbReference type="NCBI Taxonomy" id="759851"/>
    <lineage>
        <taxon>Bacteria</taxon>
        <taxon>Bacillati</taxon>
        <taxon>Bacillota</taxon>
        <taxon>Bacilli</taxon>
        <taxon>Bacillales</taxon>
        <taxon>Caryophanaceae</taxon>
        <taxon>Sporosarcina</taxon>
    </lineage>
</organism>
<dbReference type="Pfam" id="PF03480">
    <property type="entry name" value="DctP"/>
    <property type="match status" value="1"/>
</dbReference>
<dbReference type="Gene3D" id="3.40.190.170">
    <property type="entry name" value="Bacterial extracellular solute-binding protein, family 7"/>
    <property type="match status" value="1"/>
</dbReference>
<dbReference type="AlphaFoldDB" id="A0A1T4YUZ6"/>
<dbReference type="InterPro" id="IPR018389">
    <property type="entry name" value="DctP_fam"/>
</dbReference>
<dbReference type="RefSeq" id="WP_078818605.1">
    <property type="nucleotide sequence ID" value="NZ_FUYJ01000009.1"/>
</dbReference>
<dbReference type="PROSITE" id="PS51257">
    <property type="entry name" value="PROKAR_LIPOPROTEIN"/>
    <property type="match status" value="1"/>
</dbReference>
<evidence type="ECO:0000256" key="4">
    <source>
        <dbReference type="ARBA" id="ARBA00022729"/>
    </source>
</evidence>
<dbReference type="EMBL" id="FUYJ01000009">
    <property type="protein sequence ID" value="SKB05570.1"/>
    <property type="molecule type" value="Genomic_DNA"/>
</dbReference>
<evidence type="ECO:0000256" key="1">
    <source>
        <dbReference type="ARBA" id="ARBA00004196"/>
    </source>
</evidence>